<reference evidence="1 2" key="1">
    <citation type="journal article" date="2023" name="Elife">
        <title>Identification of key yeast species and microbe-microbe interactions impacting larval growth of Drosophila in the wild.</title>
        <authorList>
            <person name="Mure A."/>
            <person name="Sugiura Y."/>
            <person name="Maeda R."/>
            <person name="Honda K."/>
            <person name="Sakurai N."/>
            <person name="Takahashi Y."/>
            <person name="Watada M."/>
            <person name="Katoh T."/>
            <person name="Gotoh A."/>
            <person name="Gotoh Y."/>
            <person name="Taniguchi I."/>
            <person name="Nakamura K."/>
            <person name="Hayashi T."/>
            <person name="Katayama T."/>
            <person name="Uemura T."/>
            <person name="Hattori Y."/>
        </authorList>
    </citation>
    <scope>NUCLEOTIDE SEQUENCE [LARGE SCALE GENOMIC DNA]</scope>
    <source>
        <strain evidence="1 2">PK-24</strain>
    </source>
</reference>
<gene>
    <name evidence="1" type="ORF">DAPK24_042060</name>
</gene>
<accession>A0AAV5R9Y7</accession>
<protein>
    <recommendedName>
        <fullName evidence="3">Altered inheritance of mitochondria protein 41</fullName>
    </recommendedName>
</protein>
<comment type="caution">
    <text evidence="1">The sequence shown here is derived from an EMBL/GenBank/DDBJ whole genome shotgun (WGS) entry which is preliminary data.</text>
</comment>
<name>A0AAV5R9Y7_PICKL</name>
<sequence>MLQRIIKQSVKKSFVSTRTFTSASVRLASEDPNAQRLQRLAEFQEKIRNNTRIHQQLKSVQLVIASKMDVSSGSPPSLMQQLQLLSNKEVRDEMVKLSEIMKEENINLNKEDVGFLMQALKAQMDKEDK</sequence>
<dbReference type="AlphaFoldDB" id="A0AAV5R9Y7"/>
<evidence type="ECO:0000313" key="1">
    <source>
        <dbReference type="EMBL" id="GMM47608.1"/>
    </source>
</evidence>
<proteinExistence type="predicted"/>
<dbReference type="EMBL" id="BTGB01000009">
    <property type="protein sequence ID" value="GMM47608.1"/>
    <property type="molecule type" value="Genomic_DNA"/>
</dbReference>
<evidence type="ECO:0008006" key="3">
    <source>
        <dbReference type="Google" id="ProtNLM"/>
    </source>
</evidence>
<organism evidence="1 2">
    <name type="scientific">Pichia kluyveri</name>
    <name type="common">Yeast</name>
    <dbReference type="NCBI Taxonomy" id="36015"/>
    <lineage>
        <taxon>Eukaryota</taxon>
        <taxon>Fungi</taxon>
        <taxon>Dikarya</taxon>
        <taxon>Ascomycota</taxon>
        <taxon>Saccharomycotina</taxon>
        <taxon>Pichiomycetes</taxon>
        <taxon>Pichiales</taxon>
        <taxon>Pichiaceae</taxon>
        <taxon>Pichia</taxon>
    </lineage>
</organism>
<keyword evidence="2" id="KW-1185">Reference proteome</keyword>
<dbReference type="Proteomes" id="UP001378960">
    <property type="component" value="Unassembled WGS sequence"/>
</dbReference>
<evidence type="ECO:0000313" key="2">
    <source>
        <dbReference type="Proteomes" id="UP001378960"/>
    </source>
</evidence>